<proteinExistence type="inferred from homology"/>
<evidence type="ECO:0000256" key="4">
    <source>
        <dbReference type="ARBA" id="ARBA00011825"/>
    </source>
</evidence>
<feature type="compositionally biased region" description="Basic and acidic residues" evidence="8">
    <location>
        <begin position="1"/>
        <end position="29"/>
    </location>
</feature>
<sequence>MDDKESRRERADELKPLPPRDREERERLPPPRPGPSQIVANGPVPGRINLDPDYDDREEGEERDEGEPMDAETEEEAALRAMLGFGGFGSTKGKPVLGNEEGAVEIKKQRTWRQYMNRRGGFNRPLDRIK</sequence>
<keyword evidence="6" id="KW-0508">mRNA splicing</keyword>
<dbReference type="AlphaFoldDB" id="A0A9Q5I1I5"/>
<feature type="compositionally biased region" description="Acidic residues" evidence="8">
    <location>
        <begin position="52"/>
        <end position="75"/>
    </location>
</feature>
<dbReference type="GO" id="GO:0071011">
    <property type="term" value="C:precatalytic spliceosome"/>
    <property type="evidence" value="ECO:0007669"/>
    <property type="project" value="TreeGrafter"/>
</dbReference>
<dbReference type="PANTHER" id="PTHR31077">
    <property type="entry name" value="U4/U6.U5 SMALL NUCLEAR RIBONUCLEOPROTEIN 27 KDA PROTEIN"/>
    <property type="match status" value="1"/>
</dbReference>
<feature type="region of interest" description="Disordered" evidence="8">
    <location>
        <begin position="1"/>
        <end position="75"/>
    </location>
</feature>
<dbReference type="PANTHER" id="PTHR31077:SF1">
    <property type="entry name" value="U4_U6.U5 SMALL NUCLEAR RIBONUCLEOPROTEIN 27 KDA PROTEIN"/>
    <property type="match status" value="1"/>
</dbReference>
<comment type="function">
    <text evidence="1">May play a role in mRNA splicing.</text>
</comment>
<evidence type="ECO:0000256" key="8">
    <source>
        <dbReference type="SAM" id="MobiDB-lite"/>
    </source>
</evidence>
<dbReference type="InterPro" id="IPR013957">
    <property type="entry name" value="SNRNP27"/>
</dbReference>
<comment type="subunit">
    <text evidence="4">Part of a tri-snRNP complex.</text>
</comment>
<dbReference type="EMBL" id="LNZH02000148">
    <property type="protein sequence ID" value="OCB89826.1"/>
    <property type="molecule type" value="Genomic_DNA"/>
</dbReference>
<evidence type="ECO:0000256" key="3">
    <source>
        <dbReference type="ARBA" id="ARBA00008218"/>
    </source>
</evidence>
<comment type="similarity">
    <text evidence="3">Belongs to the SNUT3 family.</text>
</comment>
<evidence type="ECO:0000256" key="7">
    <source>
        <dbReference type="ARBA" id="ARBA00023242"/>
    </source>
</evidence>
<feature type="domain" description="U4/U6.U5 small nuclear ribonucleoprotein 27kDa protein" evidence="9">
    <location>
        <begin position="74"/>
        <end position="128"/>
    </location>
</feature>
<protein>
    <submittedName>
        <fullName evidence="10">DUF1777-domain-containing protein</fullName>
    </submittedName>
</protein>
<evidence type="ECO:0000313" key="10">
    <source>
        <dbReference type="EMBL" id="OCB89826.1"/>
    </source>
</evidence>
<evidence type="ECO:0000256" key="2">
    <source>
        <dbReference type="ARBA" id="ARBA00004123"/>
    </source>
</evidence>
<keyword evidence="7" id="KW-0539">Nucleus</keyword>
<dbReference type="OrthoDB" id="21368at2759"/>
<accession>A0A9Q5I1I5</accession>
<dbReference type="Pfam" id="PF08648">
    <property type="entry name" value="SNRNP27"/>
    <property type="match status" value="1"/>
</dbReference>
<evidence type="ECO:0000256" key="1">
    <source>
        <dbReference type="ARBA" id="ARBA00003632"/>
    </source>
</evidence>
<evidence type="ECO:0000256" key="6">
    <source>
        <dbReference type="ARBA" id="ARBA00023187"/>
    </source>
</evidence>
<keyword evidence="11" id="KW-1185">Reference proteome</keyword>
<comment type="subcellular location">
    <subcellularLocation>
        <location evidence="2">Nucleus</location>
    </subcellularLocation>
</comment>
<evidence type="ECO:0000256" key="5">
    <source>
        <dbReference type="ARBA" id="ARBA00022664"/>
    </source>
</evidence>
<gene>
    <name evidence="10" type="ORF">A7U60_g3008</name>
</gene>
<evidence type="ECO:0000313" key="11">
    <source>
        <dbReference type="Proteomes" id="UP000757232"/>
    </source>
</evidence>
<dbReference type="Proteomes" id="UP000757232">
    <property type="component" value="Unassembled WGS sequence"/>
</dbReference>
<reference evidence="10" key="1">
    <citation type="submission" date="2016-06" db="EMBL/GenBank/DDBJ databases">
        <title>Draft Genome sequence of the fungus Inonotus baumii.</title>
        <authorList>
            <person name="Zhu H."/>
            <person name="Lin W."/>
        </authorList>
    </citation>
    <scope>NUCLEOTIDE SEQUENCE</scope>
    <source>
        <strain evidence="10">821</strain>
    </source>
</reference>
<dbReference type="GO" id="GO:0008380">
    <property type="term" value="P:RNA splicing"/>
    <property type="evidence" value="ECO:0007669"/>
    <property type="project" value="UniProtKB-KW"/>
</dbReference>
<keyword evidence="5" id="KW-0507">mRNA processing</keyword>
<organism evidence="10 11">
    <name type="scientific">Sanghuangporus baumii</name>
    <name type="common">Phellinus baumii</name>
    <dbReference type="NCBI Taxonomy" id="108892"/>
    <lineage>
        <taxon>Eukaryota</taxon>
        <taxon>Fungi</taxon>
        <taxon>Dikarya</taxon>
        <taxon>Basidiomycota</taxon>
        <taxon>Agaricomycotina</taxon>
        <taxon>Agaricomycetes</taxon>
        <taxon>Hymenochaetales</taxon>
        <taxon>Hymenochaetaceae</taxon>
        <taxon>Sanghuangporus</taxon>
    </lineage>
</organism>
<name>A0A9Q5I1I5_SANBA</name>
<comment type="caution">
    <text evidence="10">The sequence shown here is derived from an EMBL/GenBank/DDBJ whole genome shotgun (WGS) entry which is preliminary data.</text>
</comment>
<evidence type="ECO:0000259" key="9">
    <source>
        <dbReference type="Pfam" id="PF08648"/>
    </source>
</evidence>
<dbReference type="GO" id="GO:0006397">
    <property type="term" value="P:mRNA processing"/>
    <property type="evidence" value="ECO:0007669"/>
    <property type="project" value="UniProtKB-KW"/>
</dbReference>